<dbReference type="EMBL" id="JH717843">
    <property type="protein sequence ID" value="EWY90072.1"/>
    <property type="molecule type" value="Genomic_DNA"/>
</dbReference>
<protein>
    <submittedName>
        <fullName evidence="1">Uncharacterized protein</fullName>
    </submittedName>
</protein>
<reference evidence="1 2" key="1">
    <citation type="submission" date="2011-06" db="EMBL/GenBank/DDBJ databases">
        <title>The Genome Sequence of Fusarium oxysporum FOSC 3-a.</title>
        <authorList>
            <consortium name="The Broad Institute Genome Sequencing Platform"/>
            <person name="Ma L.-J."/>
            <person name="Gale L.R."/>
            <person name="Schwartz D.C."/>
            <person name="Zhou S."/>
            <person name="Corby-Kistler H."/>
            <person name="Young S.K."/>
            <person name="Zeng Q."/>
            <person name="Gargeya S."/>
            <person name="Fitzgerald M."/>
            <person name="Haas B."/>
            <person name="Abouelleil A."/>
            <person name="Alvarado L."/>
            <person name="Arachchi H.M."/>
            <person name="Berlin A."/>
            <person name="Brown A."/>
            <person name="Chapman S.B."/>
            <person name="Chen Z."/>
            <person name="Dunbar C."/>
            <person name="Freedman E."/>
            <person name="Gearin G."/>
            <person name="Gellesch M."/>
            <person name="Goldberg J."/>
            <person name="Griggs A."/>
            <person name="Gujja S."/>
            <person name="Heiman D."/>
            <person name="Howarth C."/>
            <person name="Larson L."/>
            <person name="Lui A."/>
            <person name="MacDonald P.J.P."/>
            <person name="Mehta T."/>
            <person name="Montmayeur A."/>
            <person name="Murphy C."/>
            <person name="Neiman D."/>
            <person name="Pearson M."/>
            <person name="Priest M."/>
            <person name="Roberts A."/>
            <person name="Saif S."/>
            <person name="Shea T."/>
            <person name="Shenoy N."/>
            <person name="Sisk P."/>
            <person name="Stolte C."/>
            <person name="Sykes S."/>
            <person name="Wortman J."/>
            <person name="Nusbaum C."/>
            <person name="Birren B."/>
        </authorList>
    </citation>
    <scope>NUCLEOTIDE SEQUENCE [LARGE SCALE GENOMIC DNA]</scope>
    <source>
        <strain evidence="2">FOSC 3-a</strain>
    </source>
</reference>
<accession>W9I623</accession>
<dbReference type="AlphaFoldDB" id="W9I623"/>
<name>W9I623_FUSOX</name>
<sequence>MHRDASTQNSLNSQFLYLAIDKQCFPCLSFLCFALSCHVFNFASCRATDSWPTGHAYPSRHSVRSPSFPAEGKRRRWCAGIPWKNMEVPLASPAGLGGCKA</sequence>
<dbReference type="HOGENOM" id="CLU_2291793_0_0_1"/>
<proteinExistence type="predicted"/>
<organism evidence="1 2">
    <name type="scientific">Fusarium oxysporum NRRL 32931</name>
    <dbReference type="NCBI Taxonomy" id="660029"/>
    <lineage>
        <taxon>Eukaryota</taxon>
        <taxon>Fungi</taxon>
        <taxon>Dikarya</taxon>
        <taxon>Ascomycota</taxon>
        <taxon>Pezizomycotina</taxon>
        <taxon>Sordariomycetes</taxon>
        <taxon>Hypocreomycetidae</taxon>
        <taxon>Hypocreales</taxon>
        <taxon>Nectriaceae</taxon>
        <taxon>Fusarium</taxon>
        <taxon>Fusarium oxysporum species complex</taxon>
    </lineage>
</organism>
<evidence type="ECO:0000313" key="2">
    <source>
        <dbReference type="Proteomes" id="UP000030753"/>
    </source>
</evidence>
<evidence type="ECO:0000313" key="1">
    <source>
        <dbReference type="EMBL" id="EWY90072.1"/>
    </source>
</evidence>
<dbReference type="Proteomes" id="UP000030753">
    <property type="component" value="Unassembled WGS sequence"/>
</dbReference>
<gene>
    <name evidence="1" type="ORF">FOYG_07695</name>
</gene>